<dbReference type="Proteomes" id="UP000289738">
    <property type="component" value="Chromosome B06"/>
</dbReference>
<comment type="caution">
    <text evidence="2">The sequence shown here is derived from an EMBL/GenBank/DDBJ whole genome shotgun (WGS) entry which is preliminary data.</text>
</comment>
<sequence>MDAGPVFPFELVPNFKKLKSTREATTNPFSNSSICFLLSKETKTLASPPQGVSHLRRPSQSGAPIFVSSVSCKEEPLLALSLRFLLSTSSSRPSKGPKSPAEEAHIGPKGTTRVKKKERDEKESSRLDEKKKKKEEEVLTAGYLAHKYLMKGTLLRRMWDPQRHENCYNYVKLAQLLKIGRAHFSGVVNPAQLICYLRPSPPPSSSKLEL</sequence>
<dbReference type="PANTHER" id="PTHR34657">
    <property type="entry name" value="EMBRYO SAC DEVELOPMENT ARREST 6"/>
    <property type="match status" value="1"/>
</dbReference>
<dbReference type="AlphaFoldDB" id="A0A444YM37"/>
<dbReference type="PANTHER" id="PTHR34657:SF10">
    <property type="entry name" value="F21M11.6 PROTEIN"/>
    <property type="match status" value="1"/>
</dbReference>
<reference evidence="2 3" key="1">
    <citation type="submission" date="2019-01" db="EMBL/GenBank/DDBJ databases">
        <title>Sequencing of cultivated peanut Arachis hypogaea provides insights into genome evolution and oil improvement.</title>
        <authorList>
            <person name="Chen X."/>
        </authorList>
    </citation>
    <scope>NUCLEOTIDE SEQUENCE [LARGE SCALE GENOMIC DNA]</scope>
    <source>
        <strain evidence="3">cv. Fuhuasheng</strain>
        <tissue evidence="2">Leaves</tissue>
    </source>
</reference>
<organism evidence="2 3">
    <name type="scientific">Arachis hypogaea</name>
    <name type="common">Peanut</name>
    <dbReference type="NCBI Taxonomy" id="3818"/>
    <lineage>
        <taxon>Eukaryota</taxon>
        <taxon>Viridiplantae</taxon>
        <taxon>Streptophyta</taxon>
        <taxon>Embryophyta</taxon>
        <taxon>Tracheophyta</taxon>
        <taxon>Spermatophyta</taxon>
        <taxon>Magnoliopsida</taxon>
        <taxon>eudicotyledons</taxon>
        <taxon>Gunneridae</taxon>
        <taxon>Pentapetalae</taxon>
        <taxon>rosids</taxon>
        <taxon>fabids</taxon>
        <taxon>Fabales</taxon>
        <taxon>Fabaceae</taxon>
        <taxon>Papilionoideae</taxon>
        <taxon>50 kb inversion clade</taxon>
        <taxon>dalbergioids sensu lato</taxon>
        <taxon>Dalbergieae</taxon>
        <taxon>Pterocarpus clade</taxon>
        <taxon>Arachis</taxon>
    </lineage>
</organism>
<evidence type="ECO:0000256" key="1">
    <source>
        <dbReference type="SAM" id="MobiDB-lite"/>
    </source>
</evidence>
<evidence type="ECO:0000313" key="2">
    <source>
        <dbReference type="EMBL" id="RYR02984.1"/>
    </source>
</evidence>
<proteinExistence type="predicted"/>
<keyword evidence="3" id="KW-1185">Reference proteome</keyword>
<feature type="compositionally biased region" description="Low complexity" evidence="1">
    <location>
        <begin position="90"/>
        <end position="99"/>
    </location>
</feature>
<feature type="region of interest" description="Disordered" evidence="1">
    <location>
        <begin position="90"/>
        <end position="133"/>
    </location>
</feature>
<accession>A0A444YM37</accession>
<protein>
    <submittedName>
        <fullName evidence="2">Uncharacterized protein</fullName>
    </submittedName>
</protein>
<gene>
    <name evidence="2" type="ORF">Ahy_B06g081822</name>
</gene>
<feature type="compositionally biased region" description="Basic and acidic residues" evidence="1">
    <location>
        <begin position="117"/>
        <end position="133"/>
    </location>
</feature>
<name>A0A444YM37_ARAHY</name>
<dbReference type="EMBL" id="SDMP01000016">
    <property type="protein sequence ID" value="RYR02984.1"/>
    <property type="molecule type" value="Genomic_DNA"/>
</dbReference>
<evidence type="ECO:0000313" key="3">
    <source>
        <dbReference type="Proteomes" id="UP000289738"/>
    </source>
</evidence>